<dbReference type="Pfam" id="PF00640">
    <property type="entry name" value="PID"/>
    <property type="match status" value="1"/>
</dbReference>
<protein>
    <submittedName>
        <fullName evidence="3">Amyloid beta A4 -binding family B member 2-like</fullName>
    </submittedName>
</protein>
<dbReference type="GO" id="GO:0001540">
    <property type="term" value="F:amyloid-beta binding"/>
    <property type="evidence" value="ECO:0007669"/>
    <property type="project" value="InterPro"/>
</dbReference>
<evidence type="ECO:0000256" key="1">
    <source>
        <dbReference type="ARBA" id="ARBA00022737"/>
    </source>
</evidence>
<dbReference type="GO" id="GO:0006355">
    <property type="term" value="P:regulation of DNA-templated transcription"/>
    <property type="evidence" value="ECO:0007669"/>
    <property type="project" value="TreeGrafter"/>
</dbReference>
<gene>
    <name evidence="3" type="ORF">PACLA_8A026395</name>
</gene>
<dbReference type="InterPro" id="IPR011993">
    <property type="entry name" value="PH-like_dom_sf"/>
</dbReference>
<evidence type="ECO:0000313" key="3">
    <source>
        <dbReference type="EMBL" id="CAB4024563.1"/>
    </source>
</evidence>
<dbReference type="EMBL" id="CACRXK020013102">
    <property type="protein sequence ID" value="CAB4024563.1"/>
    <property type="molecule type" value="Genomic_DNA"/>
</dbReference>
<dbReference type="AlphaFoldDB" id="A0A7D9J9A9"/>
<dbReference type="PANTHER" id="PTHR14058">
    <property type="entry name" value="AMYLOID BETA A4 PRECURSOR PROTEIN-BINDING FAMILY B"/>
    <property type="match status" value="1"/>
</dbReference>
<feature type="region of interest" description="Disordered" evidence="2">
    <location>
        <begin position="137"/>
        <end position="162"/>
    </location>
</feature>
<dbReference type="PANTHER" id="PTHR14058:SF8">
    <property type="entry name" value="PROTEIN FE65 HOMOLOG"/>
    <property type="match status" value="1"/>
</dbReference>
<organism evidence="3 4">
    <name type="scientific">Paramuricea clavata</name>
    <name type="common">Red gorgonian</name>
    <name type="synonym">Violescent sea-whip</name>
    <dbReference type="NCBI Taxonomy" id="317549"/>
    <lineage>
        <taxon>Eukaryota</taxon>
        <taxon>Metazoa</taxon>
        <taxon>Cnidaria</taxon>
        <taxon>Anthozoa</taxon>
        <taxon>Octocorallia</taxon>
        <taxon>Malacalcyonacea</taxon>
        <taxon>Plexauridae</taxon>
        <taxon>Paramuricea</taxon>
    </lineage>
</organism>
<feature type="compositionally biased region" description="Polar residues" evidence="2">
    <location>
        <begin position="142"/>
        <end position="153"/>
    </location>
</feature>
<reference evidence="3" key="1">
    <citation type="submission" date="2020-04" db="EMBL/GenBank/DDBJ databases">
        <authorList>
            <person name="Alioto T."/>
            <person name="Alioto T."/>
            <person name="Gomez Garrido J."/>
        </authorList>
    </citation>
    <scope>NUCLEOTIDE SEQUENCE</scope>
    <source>
        <strain evidence="3">A484AB</strain>
    </source>
</reference>
<feature type="non-terminal residue" evidence="3">
    <location>
        <position position="162"/>
    </location>
</feature>
<dbReference type="SUPFAM" id="SSF50729">
    <property type="entry name" value="PH domain-like"/>
    <property type="match status" value="1"/>
</dbReference>
<dbReference type="OrthoDB" id="5969782at2759"/>
<dbReference type="GO" id="GO:0005634">
    <property type="term" value="C:nucleus"/>
    <property type="evidence" value="ECO:0007669"/>
    <property type="project" value="TreeGrafter"/>
</dbReference>
<keyword evidence="1" id="KW-0677">Repeat</keyword>
<evidence type="ECO:0000256" key="2">
    <source>
        <dbReference type="SAM" id="MobiDB-lite"/>
    </source>
</evidence>
<dbReference type="InterPro" id="IPR039576">
    <property type="entry name" value="APBB1/2/3"/>
</dbReference>
<name>A0A7D9J9A9_PARCT</name>
<dbReference type="GO" id="GO:0005737">
    <property type="term" value="C:cytoplasm"/>
    <property type="evidence" value="ECO:0007669"/>
    <property type="project" value="TreeGrafter"/>
</dbReference>
<keyword evidence="4" id="KW-1185">Reference proteome</keyword>
<proteinExistence type="predicted"/>
<dbReference type="Gene3D" id="2.30.29.30">
    <property type="entry name" value="Pleckstrin-homology domain (PH domain)/Phosphotyrosine-binding domain (PTB)"/>
    <property type="match status" value="1"/>
</dbReference>
<evidence type="ECO:0000313" key="4">
    <source>
        <dbReference type="Proteomes" id="UP001152795"/>
    </source>
</evidence>
<accession>A0A7D9J9A9</accession>
<sequence>MHSMGWIEVEESQVAQHNLIDTIAECISNLARERKDLWKTHETWGGGNDLRLLLGTDNLKLVDYQTKATLVVQPLSKIRGWTFGRQERKHFAYVARDQFTGKHKCHLFRCHGNFSGRYINYNLHEMANRILEERRRARENQQNDSTKQWSDILNTPPKPSAK</sequence>
<dbReference type="PROSITE" id="PS01179">
    <property type="entry name" value="PID"/>
    <property type="match status" value="1"/>
</dbReference>
<dbReference type="Proteomes" id="UP001152795">
    <property type="component" value="Unassembled WGS sequence"/>
</dbReference>
<dbReference type="InterPro" id="IPR006020">
    <property type="entry name" value="PTB/PI_dom"/>
</dbReference>
<comment type="caution">
    <text evidence="3">The sequence shown here is derived from an EMBL/GenBank/DDBJ whole genome shotgun (WGS) entry which is preliminary data.</text>
</comment>